<dbReference type="GO" id="GO:0004650">
    <property type="term" value="F:polygalacturonase activity"/>
    <property type="evidence" value="ECO:0007669"/>
    <property type="project" value="InterPro"/>
</dbReference>
<keyword evidence="7" id="KW-1015">Disulfide bond</keyword>
<evidence type="ECO:0000256" key="9">
    <source>
        <dbReference type="ARBA" id="ARBA00023295"/>
    </source>
</evidence>
<dbReference type="InterPro" id="IPR041698">
    <property type="entry name" value="Methyltransf_25"/>
</dbReference>
<dbReference type="GO" id="GO:0005975">
    <property type="term" value="P:carbohydrate metabolic process"/>
    <property type="evidence" value="ECO:0007669"/>
    <property type="project" value="InterPro"/>
</dbReference>
<dbReference type="EC" id="3.2.1.67" evidence="12"/>
<keyword evidence="10" id="KW-0961">Cell wall biogenesis/degradation</keyword>
<dbReference type="GO" id="GO:0071555">
    <property type="term" value="P:cell wall organization"/>
    <property type="evidence" value="ECO:0007669"/>
    <property type="project" value="UniProtKB-KW"/>
</dbReference>
<keyword evidence="8" id="KW-0325">Glycoprotein</keyword>
<evidence type="ECO:0000256" key="1">
    <source>
        <dbReference type="ARBA" id="ARBA00004613"/>
    </source>
</evidence>
<dbReference type="Proteomes" id="UP000282582">
    <property type="component" value="Unassembled WGS sequence"/>
</dbReference>
<dbReference type="CDD" id="cd02440">
    <property type="entry name" value="AdoMet_MTases"/>
    <property type="match status" value="1"/>
</dbReference>
<gene>
    <name evidence="18" type="ORF">D0868_06683</name>
</gene>
<dbReference type="VEuPathDB" id="FungiDB:BTJ68_03991"/>
<evidence type="ECO:0000256" key="6">
    <source>
        <dbReference type="ARBA" id="ARBA00022801"/>
    </source>
</evidence>
<evidence type="ECO:0000256" key="14">
    <source>
        <dbReference type="ARBA" id="ARBA00042261"/>
    </source>
</evidence>
<comment type="function">
    <text evidence="11">Specific in hydrolyzing the terminal glycosidic bond of polygalacturonic acid and oligogalacturonates.</text>
</comment>
<evidence type="ECO:0000256" key="8">
    <source>
        <dbReference type="ARBA" id="ARBA00023180"/>
    </source>
</evidence>
<evidence type="ECO:0000256" key="12">
    <source>
        <dbReference type="ARBA" id="ARBA00038933"/>
    </source>
</evidence>
<keyword evidence="5" id="KW-0677">Repeat</keyword>
<evidence type="ECO:0000256" key="7">
    <source>
        <dbReference type="ARBA" id="ARBA00023157"/>
    </source>
</evidence>
<dbReference type="SUPFAM" id="SSF53335">
    <property type="entry name" value="S-adenosyl-L-methionine-dependent methyltransferases"/>
    <property type="match status" value="1"/>
</dbReference>
<evidence type="ECO:0000259" key="17">
    <source>
        <dbReference type="Pfam" id="PF13649"/>
    </source>
</evidence>
<proteinExistence type="inferred from homology"/>
<dbReference type="FunFam" id="2.160.20.10:FF:000040">
    <property type="entry name" value="Probable exopolygalacturonase B"/>
    <property type="match status" value="1"/>
</dbReference>
<protein>
    <recommendedName>
        <fullName evidence="12">galacturonan 1,4-alpha-galacturonidase</fullName>
        <ecNumber evidence="12">3.2.1.67</ecNumber>
    </recommendedName>
    <alternativeName>
        <fullName evidence="13">Galacturan 1,4-alpha-galacturonidase B</fullName>
    </alternativeName>
    <alternativeName>
        <fullName evidence="14">Poly(1,4-alpha-D-galacturonide)galacturonohydrolase B</fullName>
    </alternativeName>
</protein>
<keyword evidence="4" id="KW-0732">Signal</keyword>
<comment type="caution">
    <text evidence="18">The sequence shown here is derived from an EMBL/GenBank/DDBJ whole genome shotgun (WGS) entry which is preliminary data.</text>
</comment>
<comment type="subcellular location">
    <subcellularLocation>
        <location evidence="1">Secreted</location>
    </subcellularLocation>
</comment>
<keyword evidence="9 16" id="KW-0326">Glycosidase</keyword>
<evidence type="ECO:0000256" key="2">
    <source>
        <dbReference type="ARBA" id="ARBA00008834"/>
    </source>
</evidence>
<dbReference type="GO" id="GO:0047911">
    <property type="term" value="F:galacturan 1,4-alpha-galacturonidase activity"/>
    <property type="evidence" value="ECO:0007669"/>
    <property type="project" value="UniProtKB-EC"/>
</dbReference>
<dbReference type="Pfam" id="PF00295">
    <property type="entry name" value="Glyco_hydro_28"/>
    <property type="match status" value="1"/>
</dbReference>
<evidence type="ECO:0000256" key="11">
    <source>
        <dbReference type="ARBA" id="ARBA00037312"/>
    </source>
</evidence>
<evidence type="ECO:0000256" key="15">
    <source>
        <dbReference type="ARBA" id="ARBA00048766"/>
    </source>
</evidence>
<evidence type="ECO:0000256" key="16">
    <source>
        <dbReference type="RuleBase" id="RU361169"/>
    </source>
</evidence>
<keyword evidence="3" id="KW-0964">Secreted</keyword>
<comment type="similarity">
    <text evidence="2 16">Belongs to the glycosyl hydrolase 28 family.</text>
</comment>
<evidence type="ECO:0000313" key="19">
    <source>
        <dbReference type="Proteomes" id="UP000282582"/>
    </source>
</evidence>
<dbReference type="SUPFAM" id="SSF51126">
    <property type="entry name" value="Pectin lyase-like"/>
    <property type="match status" value="1"/>
</dbReference>
<reference evidence="18 19" key="1">
    <citation type="journal article" date="2018" name="BMC Genomics">
        <title>Genomic evidence for intraspecific hybridization in a clonal and extremely halotolerant yeast.</title>
        <authorList>
            <person name="Gostincar C."/>
            <person name="Stajich J.E."/>
            <person name="Zupancic J."/>
            <person name="Zalar P."/>
            <person name="Gunde-Cimerman N."/>
        </authorList>
    </citation>
    <scope>NUCLEOTIDE SEQUENCE [LARGE SCALE GENOMIC DNA]</scope>
    <source>
        <strain evidence="18 19">EXF-6654</strain>
    </source>
</reference>
<accession>A0A3M6YPJ1</accession>
<comment type="catalytic activity">
    <reaction evidence="15">
        <text>[(1-&gt;4)-alpha-D-galacturonosyl](n) + H2O = alpha-D-galacturonate + [(1-&gt;4)-alpha-D-galacturonosyl](n-1)</text>
        <dbReference type="Rhea" id="RHEA:14117"/>
        <dbReference type="Rhea" id="RHEA-COMP:14570"/>
        <dbReference type="Rhea" id="RHEA-COMP:14572"/>
        <dbReference type="ChEBI" id="CHEBI:15377"/>
        <dbReference type="ChEBI" id="CHEBI:58658"/>
        <dbReference type="ChEBI" id="CHEBI:140523"/>
        <dbReference type="EC" id="3.2.1.67"/>
    </reaction>
</comment>
<dbReference type="PANTHER" id="PTHR31736">
    <property type="match status" value="1"/>
</dbReference>
<dbReference type="Gene3D" id="3.40.50.150">
    <property type="entry name" value="Vaccinia Virus protein VP39"/>
    <property type="match status" value="1"/>
</dbReference>
<dbReference type="InterPro" id="IPR000743">
    <property type="entry name" value="Glyco_hydro_28"/>
</dbReference>
<dbReference type="EMBL" id="QWIK01000515">
    <property type="protein sequence ID" value="RMY04933.1"/>
    <property type="molecule type" value="Genomic_DNA"/>
</dbReference>
<keyword evidence="6 16" id="KW-0378">Hydrolase</keyword>
<evidence type="ECO:0000256" key="13">
    <source>
        <dbReference type="ARBA" id="ARBA00041473"/>
    </source>
</evidence>
<sequence length="671" mass="73476">MANSTDWTGGNAFISRVYASKSTDETQKAYDEWAAIFDKDMVDAGYESPAIVASEVIKYAGPDGKILDAGCGTGLVGVQLSKLGAKAIDGNDLSPGMLEIARKTGAYQDLKAVDLSQKLDVAEGSYAAVACAGTLTQGHVGPSALAEFLRIVQAGGIVVATILNPIYESGGYQSEVERLGKEGHAEILSTEARNYRRSANTLARVVVLRKPFTMKLLATFAAFTAAATAAVVPETFPAGSALLEARNAVPGGGRGRGHGHHHQDKWGCNLPDYRHKVTIRPSQNETDDVSDDFLWAMHKANHGGTVWLKEGETYVIGKKLLLDFLKDIHVQLDGEILFTDDIEYWQANNFYYDFQRSITFWVWGGEDIRIYGSGTLNGNAQRWWAEFQGREVLDDDNTFYRPILFLTDNATRVDISGINFLNSPIWFNLLVRSKDVSYDNVYINAVSSNASVEPANSDGWDTLNTDGVSITNSRVNVGDDCYSAKPNSSNIFLQNLWCNGTHGISMGSIGQYPGELDIIENIYAENVTMLHSSNGARVKTWAGEEVGYGYVRNITWKDFYVEDVDWPIVLDACYFNIESEVCAQYPSQVNISDLTFENFSGRSSGANGDAIARLVCSEERPCENIQLINVHVTTPETEPEDGLILCDGIADGVGMPCISESEWDGAEDEED</sequence>
<organism evidence="18 19">
    <name type="scientific">Hortaea werneckii</name>
    <name type="common">Black yeast</name>
    <name type="synonym">Cladosporium werneckii</name>
    <dbReference type="NCBI Taxonomy" id="91943"/>
    <lineage>
        <taxon>Eukaryota</taxon>
        <taxon>Fungi</taxon>
        <taxon>Dikarya</taxon>
        <taxon>Ascomycota</taxon>
        <taxon>Pezizomycotina</taxon>
        <taxon>Dothideomycetes</taxon>
        <taxon>Dothideomycetidae</taxon>
        <taxon>Mycosphaerellales</taxon>
        <taxon>Teratosphaeriaceae</taxon>
        <taxon>Hortaea</taxon>
    </lineage>
</organism>
<dbReference type="InterPro" id="IPR029063">
    <property type="entry name" value="SAM-dependent_MTases_sf"/>
</dbReference>
<evidence type="ECO:0000313" key="18">
    <source>
        <dbReference type="EMBL" id="RMY04933.1"/>
    </source>
</evidence>
<evidence type="ECO:0000256" key="4">
    <source>
        <dbReference type="ARBA" id="ARBA00022729"/>
    </source>
</evidence>
<dbReference type="Gene3D" id="2.160.20.10">
    <property type="entry name" value="Single-stranded right-handed beta-helix, Pectin lyase-like"/>
    <property type="match status" value="1"/>
</dbReference>
<dbReference type="GO" id="GO:0005576">
    <property type="term" value="C:extracellular region"/>
    <property type="evidence" value="ECO:0007669"/>
    <property type="project" value="UniProtKB-SubCell"/>
</dbReference>
<feature type="domain" description="Methyltransferase" evidence="17">
    <location>
        <begin position="66"/>
        <end position="156"/>
    </location>
</feature>
<dbReference type="PANTHER" id="PTHR31736:SF6">
    <property type="entry name" value="EXOPOLYGALACTURONASE B-RELATED"/>
    <property type="match status" value="1"/>
</dbReference>
<evidence type="ECO:0000256" key="3">
    <source>
        <dbReference type="ARBA" id="ARBA00022525"/>
    </source>
</evidence>
<evidence type="ECO:0000256" key="5">
    <source>
        <dbReference type="ARBA" id="ARBA00022737"/>
    </source>
</evidence>
<dbReference type="InterPro" id="IPR012334">
    <property type="entry name" value="Pectin_lyas_fold"/>
</dbReference>
<name>A0A3M6YPJ1_HORWE</name>
<dbReference type="AlphaFoldDB" id="A0A3M6YPJ1"/>
<dbReference type="InterPro" id="IPR011050">
    <property type="entry name" value="Pectin_lyase_fold/virulence"/>
</dbReference>
<evidence type="ECO:0000256" key="10">
    <source>
        <dbReference type="ARBA" id="ARBA00023316"/>
    </source>
</evidence>
<dbReference type="VEuPathDB" id="FungiDB:BTJ68_03992"/>
<dbReference type="Pfam" id="PF13649">
    <property type="entry name" value="Methyltransf_25"/>
    <property type="match status" value="1"/>
</dbReference>